<feature type="region of interest" description="Disordered" evidence="1">
    <location>
        <begin position="787"/>
        <end position="850"/>
    </location>
</feature>
<evidence type="ECO:0000313" key="3">
    <source>
        <dbReference type="Proteomes" id="UP000217790"/>
    </source>
</evidence>
<feature type="compositionally biased region" description="Acidic residues" evidence="1">
    <location>
        <begin position="821"/>
        <end position="833"/>
    </location>
</feature>
<dbReference type="InterPro" id="IPR040521">
    <property type="entry name" value="KDZ"/>
</dbReference>
<dbReference type="PANTHER" id="PTHR33096:SF1">
    <property type="entry name" value="CXC1-LIKE CYSTEINE CLUSTER ASSOCIATED WITH KDZ TRANSPOSASES DOMAIN-CONTAINING PROTEIN"/>
    <property type="match status" value="1"/>
</dbReference>
<gene>
    <name evidence="2" type="ORF">ARMGADRAFT_1046811</name>
</gene>
<dbReference type="Proteomes" id="UP000217790">
    <property type="component" value="Unassembled WGS sequence"/>
</dbReference>
<dbReference type="OrthoDB" id="3246730at2759"/>
<evidence type="ECO:0000256" key="1">
    <source>
        <dbReference type="SAM" id="MobiDB-lite"/>
    </source>
</evidence>
<dbReference type="STRING" id="47427.A0A2H3DJM4"/>
<accession>A0A2H3DJM4</accession>
<dbReference type="AlphaFoldDB" id="A0A2H3DJM4"/>
<protein>
    <recommendedName>
        <fullName evidence="4">CxC1-like cysteine cluster associated with KDZ transposases domain-containing protein</fullName>
    </recommendedName>
</protein>
<feature type="compositionally biased region" description="Basic and acidic residues" evidence="1">
    <location>
        <begin position="18"/>
        <end position="27"/>
    </location>
</feature>
<proteinExistence type="predicted"/>
<dbReference type="PANTHER" id="PTHR33096">
    <property type="entry name" value="CXC2 DOMAIN-CONTAINING PROTEIN"/>
    <property type="match status" value="1"/>
</dbReference>
<organism evidence="2 3">
    <name type="scientific">Armillaria gallica</name>
    <name type="common">Bulbous honey fungus</name>
    <name type="synonym">Armillaria bulbosa</name>
    <dbReference type="NCBI Taxonomy" id="47427"/>
    <lineage>
        <taxon>Eukaryota</taxon>
        <taxon>Fungi</taxon>
        <taxon>Dikarya</taxon>
        <taxon>Basidiomycota</taxon>
        <taxon>Agaricomycotina</taxon>
        <taxon>Agaricomycetes</taxon>
        <taxon>Agaricomycetidae</taxon>
        <taxon>Agaricales</taxon>
        <taxon>Marasmiineae</taxon>
        <taxon>Physalacriaceae</taxon>
        <taxon>Armillaria</taxon>
    </lineage>
</organism>
<sequence length="850" mass="98020">MDRGRLEAVLAGKEALEISHAGGEHHDTRTRRNRTQNRSDAFDAIMEPLTSAYMAWDLERPEEGRVIIEHGPAPLSRKTRDTRVMRVLDLFRCFYTTAQQFTDADCIPAVLMRQGVIPCAPYSPELLISVRTMEVFHNAHLRCPRLSLQAFLRILCDLNSIAYEPYMHQQFTICYDLYVAILKRVEHHINQALCRDAVDYRLRNACAACTLSLRDEPGTPIHPHYCMDGNNSLKRLQRQDDENQESSQERMDNHEVNAWSKEAIGNMIVTDAKDTEGNPCADRWENMKNDMNSSMWGVFDETGVFVSLCRHGFLLLATDMVQSGELAKYPLAITDKIIKGLGRDLTCGYDVGCKFGTTIAKSPLGVLATEQNHTTVIGAFHGHAHCRICQICKLPLYTDGQGLTDHEECEHYFSESNALASSTRYASRFHRMQAIVQWMKRKDHVDTYSRLSKFLCDNYRQALSIMATIPALQDTMIKLNIPSSKCFPQWLAEELAYLKNRKQDPPEETLEMEYYSRLVAYYHIEDNIRKMRDIWINNNASNISERDNTARIETARRQLLERQDKALDRVQDMERVMNITTRWTVGSEKWAEAEKLVATKVYRQCLDRLEGALVSRLFELTKMNRSGTGYKARRHIGKALKARSHTIRGLVDRYNAAAKALEPPRPMLKWEDVVEYTFLSEFDLLKDTREDIREKPWANSAVREASDAYYRIIHAQEEVHRLNIEIHRFVTKIKAEEKYLRRAVDELKVNDPSLSYQVEKYRLERARFDDIHMRRFRALARHPSFSGSLKPGEVADSRQREELGLSALDDATDHHEGDTNISDDEEEEGEEVAETQKQQDIESIMTAFSD</sequence>
<dbReference type="InParanoid" id="A0A2H3DJM4"/>
<reference evidence="3" key="1">
    <citation type="journal article" date="2017" name="Nat. Ecol. Evol.">
        <title>Genome expansion and lineage-specific genetic innovations in the forest pathogenic fungi Armillaria.</title>
        <authorList>
            <person name="Sipos G."/>
            <person name="Prasanna A.N."/>
            <person name="Walter M.C."/>
            <person name="O'Connor E."/>
            <person name="Balint B."/>
            <person name="Krizsan K."/>
            <person name="Kiss B."/>
            <person name="Hess J."/>
            <person name="Varga T."/>
            <person name="Slot J."/>
            <person name="Riley R."/>
            <person name="Boka B."/>
            <person name="Rigling D."/>
            <person name="Barry K."/>
            <person name="Lee J."/>
            <person name="Mihaltcheva S."/>
            <person name="LaButti K."/>
            <person name="Lipzen A."/>
            <person name="Waldron R."/>
            <person name="Moloney N.M."/>
            <person name="Sperisen C."/>
            <person name="Kredics L."/>
            <person name="Vagvoelgyi C."/>
            <person name="Patrignani A."/>
            <person name="Fitzpatrick D."/>
            <person name="Nagy I."/>
            <person name="Doyle S."/>
            <person name="Anderson J.B."/>
            <person name="Grigoriev I.V."/>
            <person name="Gueldener U."/>
            <person name="Muensterkoetter M."/>
            <person name="Nagy L.G."/>
        </authorList>
    </citation>
    <scope>NUCLEOTIDE SEQUENCE [LARGE SCALE GENOMIC DNA]</scope>
    <source>
        <strain evidence="3">Ar21-2</strain>
    </source>
</reference>
<feature type="region of interest" description="Disordered" evidence="1">
    <location>
        <begin position="18"/>
        <end position="38"/>
    </location>
</feature>
<dbReference type="EMBL" id="KZ293663">
    <property type="protein sequence ID" value="PBK91058.1"/>
    <property type="molecule type" value="Genomic_DNA"/>
</dbReference>
<dbReference type="OMA" id="DHEECEH"/>
<dbReference type="Pfam" id="PF18758">
    <property type="entry name" value="KDZ"/>
    <property type="match status" value="1"/>
</dbReference>
<keyword evidence="3" id="KW-1185">Reference proteome</keyword>
<evidence type="ECO:0000313" key="2">
    <source>
        <dbReference type="EMBL" id="PBK91058.1"/>
    </source>
</evidence>
<feature type="compositionally biased region" description="Basic and acidic residues" evidence="1">
    <location>
        <begin position="793"/>
        <end position="803"/>
    </location>
</feature>
<evidence type="ECO:0008006" key="4">
    <source>
        <dbReference type="Google" id="ProtNLM"/>
    </source>
</evidence>
<name>A0A2H3DJM4_ARMGA</name>